<dbReference type="SMR" id="A0A165XH83"/>
<evidence type="ECO:0000313" key="3">
    <source>
        <dbReference type="Proteomes" id="UP000241559"/>
    </source>
</evidence>
<keyword evidence="1" id="KW-1133">Transmembrane helix</keyword>
<sequence>MYTSIYQNSYVVFIISLIVLLIIFYVFKIGYSTVVVNGKVEKRFNWKYPLAISLVIWVIWYFLLYPPSDVNINSSKQVGGTETSTIGDIVGSGVRQQKINMDNWL</sequence>
<reference evidence="2" key="1">
    <citation type="journal article" date="2016" name="Genom Data">
        <title>Isolation and complete genome sequencing of Mimivirus bombay, a Giant Virus in sewage of Mumbai, India.</title>
        <authorList>
            <person name="Chatterjee A."/>
            <person name="Ali F."/>
            <person name="Bange D."/>
            <person name="Kondabagil K."/>
        </authorList>
    </citation>
    <scope>NUCLEOTIDE SEQUENCE [LARGE SCALE GENOMIC DNA]</scope>
    <source>
        <strain evidence="2">1</strain>
    </source>
</reference>
<accession>A0A165XH83</accession>
<keyword evidence="1" id="KW-0472">Membrane</keyword>
<evidence type="ECO:0000313" key="2">
    <source>
        <dbReference type="EMBL" id="AMZ02860.1"/>
    </source>
</evidence>
<feature type="transmembrane region" description="Helical" evidence="1">
    <location>
        <begin position="48"/>
        <end position="65"/>
    </location>
</feature>
<protein>
    <submittedName>
        <fullName evidence="2">Uncharacterized protein</fullName>
    </submittedName>
</protein>
<name>A0A165XH83_MIMIV</name>
<evidence type="ECO:0000256" key="1">
    <source>
        <dbReference type="SAM" id="Phobius"/>
    </source>
</evidence>
<proteinExistence type="predicted"/>
<dbReference type="EMBL" id="KU761889">
    <property type="protein sequence ID" value="AMZ02860.1"/>
    <property type="molecule type" value="Genomic_DNA"/>
</dbReference>
<keyword evidence="1" id="KW-0812">Transmembrane</keyword>
<feature type="transmembrane region" description="Helical" evidence="1">
    <location>
        <begin position="6"/>
        <end position="27"/>
    </location>
</feature>
<dbReference type="Proteomes" id="UP000241559">
    <property type="component" value="Segment"/>
</dbReference>
<organism evidence="2 3">
    <name type="scientific">Mimivirus Bombay</name>
    <dbReference type="NCBI Taxonomy" id="1835008"/>
    <lineage>
        <taxon>Viruses</taxon>
        <taxon>Varidnaviria</taxon>
        <taxon>Bamfordvirae</taxon>
        <taxon>Nucleocytoviricota</taxon>
        <taxon>Megaviricetes</taxon>
        <taxon>Imitervirales</taxon>
        <taxon>Mimiviridae</taxon>
        <taxon>Megamimivirinae</taxon>
        <taxon>Mimivirus</taxon>
        <taxon>Mimivirus bradfordmassiliense</taxon>
    </lineage>
</organism>